<proteinExistence type="predicted"/>
<feature type="region of interest" description="Disordered" evidence="1">
    <location>
        <begin position="1"/>
        <end position="54"/>
    </location>
</feature>
<sequence>MTEQNNQEVENKELKVLGTHAAGSTDLFETRKASKDEVVEAPKHPGGAGSSGTY</sequence>
<protein>
    <submittedName>
        <fullName evidence="2">Uncharacterized protein</fullName>
    </submittedName>
</protein>
<name>A0ABQ0SZN3_9BACL</name>
<reference evidence="2 3" key="1">
    <citation type="submission" date="2019-06" db="EMBL/GenBank/DDBJ databases">
        <title>Whole genome shotgun sequence of Brevibacillus formosus NBRC 15716.</title>
        <authorList>
            <person name="Hosoyama A."/>
            <person name="Uohara A."/>
            <person name="Ohji S."/>
            <person name="Ichikawa N."/>
        </authorList>
    </citation>
    <scope>NUCLEOTIDE SEQUENCE [LARGE SCALE GENOMIC DNA]</scope>
    <source>
        <strain evidence="2 3">NBRC 15716</strain>
    </source>
</reference>
<accession>A0ABQ0SZN3</accession>
<evidence type="ECO:0000313" key="2">
    <source>
        <dbReference type="EMBL" id="GED56395.1"/>
    </source>
</evidence>
<evidence type="ECO:0000256" key="1">
    <source>
        <dbReference type="SAM" id="MobiDB-lite"/>
    </source>
</evidence>
<dbReference type="EMBL" id="BJOL01000003">
    <property type="protein sequence ID" value="GED56395.1"/>
    <property type="molecule type" value="Genomic_DNA"/>
</dbReference>
<feature type="compositionally biased region" description="Basic and acidic residues" evidence="1">
    <location>
        <begin position="28"/>
        <end position="43"/>
    </location>
</feature>
<dbReference type="Proteomes" id="UP000319498">
    <property type="component" value="Unassembled WGS sequence"/>
</dbReference>
<comment type="caution">
    <text evidence="2">The sequence shown here is derived from an EMBL/GenBank/DDBJ whole genome shotgun (WGS) entry which is preliminary data.</text>
</comment>
<keyword evidence="3" id="KW-1185">Reference proteome</keyword>
<evidence type="ECO:0000313" key="3">
    <source>
        <dbReference type="Proteomes" id="UP000319498"/>
    </source>
</evidence>
<gene>
    <name evidence="2" type="ORF">BFO01nite_05270</name>
</gene>
<dbReference type="GeneID" id="87589181"/>
<organism evidence="2 3">
    <name type="scientific">Brevibacillus formosus</name>
    <dbReference type="NCBI Taxonomy" id="54913"/>
    <lineage>
        <taxon>Bacteria</taxon>
        <taxon>Bacillati</taxon>
        <taxon>Bacillota</taxon>
        <taxon>Bacilli</taxon>
        <taxon>Bacillales</taxon>
        <taxon>Paenibacillaceae</taxon>
        <taxon>Brevibacillus</taxon>
    </lineage>
</organism>
<dbReference type="RefSeq" id="WP_012686282.1">
    <property type="nucleotide sequence ID" value="NZ_BJOL01000003.1"/>
</dbReference>